<dbReference type="Proteomes" id="UP001396334">
    <property type="component" value="Unassembled WGS sequence"/>
</dbReference>
<comment type="caution">
    <text evidence="1">The sequence shown here is derived from an EMBL/GenBank/DDBJ whole genome shotgun (WGS) entry which is preliminary data.</text>
</comment>
<evidence type="ECO:0000313" key="1">
    <source>
        <dbReference type="EMBL" id="KAK8998360.1"/>
    </source>
</evidence>
<keyword evidence="2" id="KW-1185">Reference proteome</keyword>
<protein>
    <submittedName>
        <fullName evidence="1">Uncharacterized protein</fullName>
    </submittedName>
</protein>
<gene>
    <name evidence="1" type="ORF">V6N11_083751</name>
</gene>
<sequence>MSKQVYGGNNRYNQVHIREDCGKLKHKIVSGNNPAGRESLHSTKEMDLMITSLILPASFGGRWQIPKCCTTIEASNEFNEERVVPGRLHATEQEANGEGRQNDVSAFSLFHFGGPVALSTGCKSNPVPLKDEVVELSSQFSADHVENGHGCN</sequence>
<evidence type="ECO:0000313" key="2">
    <source>
        <dbReference type="Proteomes" id="UP001396334"/>
    </source>
</evidence>
<dbReference type="EMBL" id="JBBPBN010000041">
    <property type="protein sequence ID" value="KAK8998360.1"/>
    <property type="molecule type" value="Genomic_DNA"/>
</dbReference>
<proteinExistence type="predicted"/>
<organism evidence="1 2">
    <name type="scientific">Hibiscus sabdariffa</name>
    <name type="common">roselle</name>
    <dbReference type="NCBI Taxonomy" id="183260"/>
    <lineage>
        <taxon>Eukaryota</taxon>
        <taxon>Viridiplantae</taxon>
        <taxon>Streptophyta</taxon>
        <taxon>Embryophyta</taxon>
        <taxon>Tracheophyta</taxon>
        <taxon>Spermatophyta</taxon>
        <taxon>Magnoliopsida</taxon>
        <taxon>eudicotyledons</taxon>
        <taxon>Gunneridae</taxon>
        <taxon>Pentapetalae</taxon>
        <taxon>rosids</taxon>
        <taxon>malvids</taxon>
        <taxon>Malvales</taxon>
        <taxon>Malvaceae</taxon>
        <taxon>Malvoideae</taxon>
        <taxon>Hibiscus</taxon>
    </lineage>
</organism>
<name>A0ABR2QCF3_9ROSI</name>
<accession>A0ABR2QCF3</accession>
<reference evidence="1 2" key="1">
    <citation type="journal article" date="2024" name="G3 (Bethesda)">
        <title>Genome assembly of Hibiscus sabdariffa L. provides insights into metabolisms of medicinal natural products.</title>
        <authorList>
            <person name="Kim T."/>
        </authorList>
    </citation>
    <scope>NUCLEOTIDE SEQUENCE [LARGE SCALE GENOMIC DNA]</scope>
    <source>
        <strain evidence="1">TK-2024</strain>
        <tissue evidence="1">Old leaves</tissue>
    </source>
</reference>